<dbReference type="EMBL" id="JABRWO010000015">
    <property type="protein sequence ID" value="MBA2117408.1"/>
    <property type="molecule type" value="Genomic_DNA"/>
</dbReference>
<organism evidence="1 2">
    <name type="scientific">Bremerella alba</name>
    <dbReference type="NCBI Taxonomy" id="980252"/>
    <lineage>
        <taxon>Bacteria</taxon>
        <taxon>Pseudomonadati</taxon>
        <taxon>Planctomycetota</taxon>
        <taxon>Planctomycetia</taxon>
        <taxon>Pirellulales</taxon>
        <taxon>Pirellulaceae</taxon>
        <taxon>Bremerella</taxon>
    </lineage>
</organism>
<keyword evidence="2" id="KW-1185">Reference proteome</keyword>
<protein>
    <recommendedName>
        <fullName evidence="3">DUF2617 domain-containing protein</fullName>
    </recommendedName>
</protein>
<proteinExistence type="predicted"/>
<accession>A0A7V8V9I4</accession>
<dbReference type="InterPro" id="IPR024486">
    <property type="entry name" value="DUF2617"/>
</dbReference>
<dbReference type="Proteomes" id="UP000551616">
    <property type="component" value="Unassembled WGS sequence"/>
</dbReference>
<dbReference type="RefSeq" id="WP_207398792.1">
    <property type="nucleotide sequence ID" value="NZ_JABRWO010000015.1"/>
</dbReference>
<comment type="caution">
    <text evidence="1">The sequence shown here is derived from an EMBL/GenBank/DDBJ whole genome shotgun (WGS) entry which is preliminary data.</text>
</comment>
<dbReference type="Pfam" id="PF10936">
    <property type="entry name" value="DUF2617"/>
    <property type="match status" value="1"/>
</dbReference>
<name>A0A7V8V9I4_9BACT</name>
<sequence length="179" mass="20871">MLSIRPRVAQLAFQLYTRPLHPELFEAFQTRTVERGGYTLKMDITNCGHVLTWRHEGLTLTEVCTSAQQDLPTKRRIMAYPIKGRRKDQFECHGIRYQTTFQLESVSPKLFRMCQRELCNDDRKVGLVHEFDSSGRMNMGAVSYMNAETRNRSVFIQAFHTFPDDQAIVKTETYFRLPG</sequence>
<gene>
    <name evidence="1" type="ORF">HOV93_46060</name>
</gene>
<dbReference type="AlphaFoldDB" id="A0A7V8V9I4"/>
<evidence type="ECO:0008006" key="3">
    <source>
        <dbReference type="Google" id="ProtNLM"/>
    </source>
</evidence>
<evidence type="ECO:0000313" key="2">
    <source>
        <dbReference type="Proteomes" id="UP000551616"/>
    </source>
</evidence>
<reference evidence="1 2" key="1">
    <citation type="submission" date="2020-05" db="EMBL/GenBank/DDBJ databases">
        <title>Bremerella alba sp. nov., a novel planctomycete isolated from the surface of the macroalga Fucus spiralis.</title>
        <authorList>
            <person name="Godinho O."/>
            <person name="Botelho R."/>
            <person name="Albuquerque L."/>
            <person name="Wiegand S."/>
            <person name="Da Costa M.S."/>
            <person name="Lobo-Da-Cunha A."/>
            <person name="Jogler C."/>
            <person name="Lage O.M."/>
        </authorList>
    </citation>
    <scope>NUCLEOTIDE SEQUENCE [LARGE SCALE GENOMIC DNA]</scope>
    <source>
        <strain evidence="1 2">FF15</strain>
    </source>
</reference>
<evidence type="ECO:0000313" key="1">
    <source>
        <dbReference type="EMBL" id="MBA2117408.1"/>
    </source>
</evidence>